<dbReference type="RefSeq" id="WP_102524592.1">
    <property type="nucleotide sequence ID" value="NZ_LT960612.1"/>
</dbReference>
<evidence type="ECO:0000256" key="1">
    <source>
        <dbReference type="ARBA" id="ARBA00004196"/>
    </source>
</evidence>
<evidence type="ECO:0000259" key="7">
    <source>
        <dbReference type="PROSITE" id="PS50983"/>
    </source>
</evidence>
<feature type="signal peptide" evidence="6">
    <location>
        <begin position="1"/>
        <end position="25"/>
    </location>
</feature>
<comment type="similarity">
    <text evidence="2">Belongs to the bacterial solute-binding protein 8 family.</text>
</comment>
<feature type="domain" description="Fe/B12 periplasmic-binding" evidence="7">
    <location>
        <begin position="45"/>
        <end position="304"/>
    </location>
</feature>
<evidence type="ECO:0000313" key="8">
    <source>
        <dbReference type="EMBL" id="SON52306.1"/>
    </source>
</evidence>
<dbReference type="AlphaFoldDB" id="A0A2N8ZKB1"/>
<reference evidence="8 9" key="1">
    <citation type="submission" date="2017-10" db="EMBL/GenBank/DDBJ databases">
        <authorList>
            <person name="Banno H."/>
            <person name="Chua N.-H."/>
        </authorList>
    </citation>
    <scope>NUCLEOTIDE SEQUENCE [LARGE SCALE GENOMIC DNA]</scope>
    <source>
        <strain evidence="8">Vibrio tapetis CECT4600</strain>
    </source>
</reference>
<feature type="chain" id="PRO_5014692665" evidence="6">
    <location>
        <begin position="26"/>
        <end position="304"/>
    </location>
</feature>
<keyword evidence="4" id="KW-0408">Iron</keyword>
<dbReference type="GO" id="GO:0030288">
    <property type="term" value="C:outer membrane-bounded periplasmic space"/>
    <property type="evidence" value="ECO:0007669"/>
    <property type="project" value="TreeGrafter"/>
</dbReference>
<evidence type="ECO:0000256" key="6">
    <source>
        <dbReference type="SAM" id="SignalP"/>
    </source>
</evidence>
<dbReference type="Proteomes" id="UP000235828">
    <property type="component" value="Chromosome B"/>
</dbReference>
<keyword evidence="9" id="KW-1185">Reference proteome</keyword>
<dbReference type="CDD" id="cd01140">
    <property type="entry name" value="FatB"/>
    <property type="match status" value="1"/>
</dbReference>
<dbReference type="InterPro" id="IPR033870">
    <property type="entry name" value="FatB"/>
</dbReference>
<dbReference type="InterPro" id="IPR002491">
    <property type="entry name" value="ABC_transptr_periplasmic_BD"/>
</dbReference>
<evidence type="ECO:0000256" key="4">
    <source>
        <dbReference type="ARBA" id="ARBA00022496"/>
    </source>
</evidence>
<dbReference type="PANTHER" id="PTHR30532">
    <property type="entry name" value="IRON III DICITRATE-BINDING PERIPLASMIC PROTEIN"/>
    <property type="match status" value="1"/>
</dbReference>
<gene>
    <name evidence="8" type="ORF">VTAP4600_B0695</name>
</gene>
<comment type="subcellular location">
    <subcellularLocation>
        <location evidence="1">Cell envelope</location>
    </subcellularLocation>
</comment>
<dbReference type="PANTHER" id="PTHR30532:SF28">
    <property type="entry name" value="PETROBACTIN-BINDING PROTEIN YCLQ"/>
    <property type="match status" value="1"/>
</dbReference>
<dbReference type="GO" id="GO:1901678">
    <property type="term" value="P:iron coordination entity transport"/>
    <property type="evidence" value="ECO:0007669"/>
    <property type="project" value="UniProtKB-ARBA"/>
</dbReference>
<accession>A0A2N8ZKB1</accession>
<evidence type="ECO:0000256" key="5">
    <source>
        <dbReference type="ARBA" id="ARBA00022729"/>
    </source>
</evidence>
<dbReference type="KEGG" id="vta:B0695"/>
<dbReference type="SUPFAM" id="SSF53807">
    <property type="entry name" value="Helical backbone' metal receptor"/>
    <property type="match status" value="1"/>
</dbReference>
<keyword evidence="4" id="KW-0406">Ion transport</keyword>
<evidence type="ECO:0000256" key="3">
    <source>
        <dbReference type="ARBA" id="ARBA00022448"/>
    </source>
</evidence>
<dbReference type="InterPro" id="IPR051313">
    <property type="entry name" value="Bact_iron-sidero_bind"/>
</dbReference>
<dbReference type="Gene3D" id="3.40.50.1980">
    <property type="entry name" value="Nitrogenase molybdenum iron protein domain"/>
    <property type="match status" value="2"/>
</dbReference>
<evidence type="ECO:0000313" key="9">
    <source>
        <dbReference type="Proteomes" id="UP000235828"/>
    </source>
</evidence>
<dbReference type="EMBL" id="LT960612">
    <property type="protein sequence ID" value="SON52306.1"/>
    <property type="molecule type" value="Genomic_DNA"/>
</dbReference>
<proteinExistence type="inferred from homology"/>
<dbReference type="Pfam" id="PF01497">
    <property type="entry name" value="Peripla_BP_2"/>
    <property type="match status" value="1"/>
</dbReference>
<protein>
    <submittedName>
        <fullName evidence="8">Putative ABC-type Fe3+-hydroxamate transport system, periplasmic component</fullName>
    </submittedName>
</protein>
<organism evidence="8 9">
    <name type="scientific">Vibrio tapetis subsp. tapetis</name>
    <dbReference type="NCBI Taxonomy" id="1671868"/>
    <lineage>
        <taxon>Bacteria</taxon>
        <taxon>Pseudomonadati</taxon>
        <taxon>Pseudomonadota</taxon>
        <taxon>Gammaproteobacteria</taxon>
        <taxon>Vibrionales</taxon>
        <taxon>Vibrionaceae</taxon>
        <taxon>Vibrio</taxon>
    </lineage>
</organism>
<keyword evidence="5 6" id="KW-0732">Signal</keyword>
<keyword evidence="4" id="KW-0410">Iron transport</keyword>
<dbReference type="PROSITE" id="PS50983">
    <property type="entry name" value="FE_B12_PBP"/>
    <property type="match status" value="1"/>
</dbReference>
<sequence length="304" mass="33576">MIKSQSLVKHVLLAATLLCASVATAKTITVEHPMGSTTLETKPQRVVVLGMDSLDVLNSLKVEPIGVVKKPMPTYLEQYQADKYTSVGSLFEPDFETIYTLKPDLIIVSNRSSESMKELSKIAPTVLFMANSEDFWGSTQKAWRMMGQIFEKEAEIEAKITMISNRIAAINKAVTSKKYNALTVMSAGGKVTAFGASSRFGSIHTLFGFSEAVSDIKKASHGDVVSYEFIATAKPDFLFVLDRDTAISRKGTEKSQFENKLIKNTQAYKDKRMTYLNPYAWYISASGIEATELMVDNMAQSLAL</sequence>
<dbReference type="OrthoDB" id="63946at2"/>
<keyword evidence="3" id="KW-0813">Transport</keyword>
<name>A0A2N8ZKB1_9VIBR</name>
<evidence type="ECO:0000256" key="2">
    <source>
        <dbReference type="ARBA" id="ARBA00008814"/>
    </source>
</evidence>